<evidence type="ECO:0000313" key="4">
    <source>
        <dbReference type="Proteomes" id="UP000326671"/>
    </source>
</evidence>
<dbReference type="EMBL" id="VYKL01000010">
    <property type="protein sequence ID" value="KAA9028546.1"/>
    <property type="molecule type" value="Genomic_DNA"/>
</dbReference>
<dbReference type="GO" id="GO:0008967">
    <property type="term" value="F:phosphoglycolate phosphatase activity"/>
    <property type="evidence" value="ECO:0007669"/>
    <property type="project" value="TreeGrafter"/>
</dbReference>
<reference evidence="3 4" key="1">
    <citation type="submission" date="2019-09" db="EMBL/GenBank/DDBJ databases">
        <title>Whole genome sequences of isolates from the Mars Exploration Rovers.</title>
        <authorList>
            <person name="Seuylemezian A."/>
            <person name="Vaishampayan P."/>
        </authorList>
    </citation>
    <scope>NUCLEOTIDE SEQUENCE [LARGE SCALE GENOMIC DNA]</scope>
    <source>
        <strain evidence="3 4">MER_TA_151</strain>
    </source>
</reference>
<keyword evidence="4" id="KW-1185">Reference proteome</keyword>
<dbReference type="InterPro" id="IPR023198">
    <property type="entry name" value="PGP-like_dom2"/>
</dbReference>
<dbReference type="InterPro" id="IPR036412">
    <property type="entry name" value="HAD-like_sf"/>
</dbReference>
<proteinExistence type="predicted"/>
<dbReference type="Gene3D" id="1.10.150.240">
    <property type="entry name" value="Putative phosphatase, domain 2"/>
    <property type="match status" value="1"/>
</dbReference>
<dbReference type="NCBIfam" id="TIGR01549">
    <property type="entry name" value="HAD-SF-IA-v1"/>
    <property type="match status" value="1"/>
</dbReference>
<accession>A0A5J5I3S6</accession>
<dbReference type="PANTHER" id="PTHR43434:SF1">
    <property type="entry name" value="PHOSPHOGLYCOLATE PHOSPHATASE"/>
    <property type="match status" value="1"/>
</dbReference>
<evidence type="ECO:0000313" key="3">
    <source>
        <dbReference type="EMBL" id="KAA9028546.1"/>
    </source>
</evidence>
<comment type="caution">
    <text evidence="3">The sequence shown here is derived from an EMBL/GenBank/DDBJ whole genome shotgun (WGS) entry which is preliminary data.</text>
</comment>
<dbReference type="Pfam" id="PF13419">
    <property type="entry name" value="HAD_2"/>
    <property type="match status" value="1"/>
</dbReference>
<dbReference type="InterPro" id="IPR041492">
    <property type="entry name" value="HAD_2"/>
</dbReference>
<protein>
    <submittedName>
        <fullName evidence="3">HAD family hydrolase</fullName>
    </submittedName>
</protein>
<dbReference type="RefSeq" id="WP_150438798.1">
    <property type="nucleotide sequence ID" value="NZ_VYKL01000010.1"/>
</dbReference>
<dbReference type="Gene3D" id="3.40.50.1000">
    <property type="entry name" value="HAD superfamily/HAD-like"/>
    <property type="match status" value="1"/>
</dbReference>
<dbReference type="AlphaFoldDB" id="A0A5J5I3S6"/>
<dbReference type="OrthoDB" id="9792518at2"/>
<dbReference type="InterPro" id="IPR023214">
    <property type="entry name" value="HAD_sf"/>
</dbReference>
<sequence length="205" mass="24085">MDSMIFDLDGTLWDPTDTILLAWESILKEDERIISKITKKDLKSVMGLQVPEIGKRLFPYLDEQTREQILEDCCLAENKYIEKYGGILYSYVEDVLKVLSQKYKLFIVSNCQDGYIEAFYQYHQLDQYFTDYENPGRTLLSKGENIKLIMERNHLFQSVYVGDTEGDQKAARYAGIPFVYAKYGFGQVREYDYVIETFDELVRIF</sequence>
<dbReference type="SUPFAM" id="SSF56784">
    <property type="entry name" value="HAD-like"/>
    <property type="match status" value="1"/>
</dbReference>
<organism evidence="3 4">
    <name type="scientific">Niallia endozanthoxylica</name>
    <dbReference type="NCBI Taxonomy" id="2036016"/>
    <lineage>
        <taxon>Bacteria</taxon>
        <taxon>Bacillati</taxon>
        <taxon>Bacillota</taxon>
        <taxon>Bacilli</taxon>
        <taxon>Bacillales</taxon>
        <taxon>Bacillaceae</taxon>
        <taxon>Niallia</taxon>
    </lineage>
</organism>
<dbReference type="SFLD" id="SFLDS00003">
    <property type="entry name" value="Haloacid_Dehalogenase"/>
    <property type="match status" value="1"/>
</dbReference>
<dbReference type="GO" id="GO:0006281">
    <property type="term" value="P:DNA repair"/>
    <property type="evidence" value="ECO:0007669"/>
    <property type="project" value="TreeGrafter"/>
</dbReference>
<dbReference type="PANTHER" id="PTHR43434">
    <property type="entry name" value="PHOSPHOGLYCOLATE PHOSPHATASE"/>
    <property type="match status" value="1"/>
</dbReference>
<dbReference type="InterPro" id="IPR006439">
    <property type="entry name" value="HAD-SF_hydro_IA"/>
</dbReference>
<keyword evidence="1 3" id="KW-0378">Hydrolase</keyword>
<dbReference type="InterPro" id="IPR050155">
    <property type="entry name" value="HAD-like_hydrolase_sf"/>
</dbReference>
<name>A0A5J5I3S6_9BACI</name>
<evidence type="ECO:0000256" key="1">
    <source>
        <dbReference type="ARBA" id="ARBA00022801"/>
    </source>
</evidence>
<evidence type="ECO:0000256" key="2">
    <source>
        <dbReference type="ARBA" id="ARBA00022842"/>
    </source>
</evidence>
<gene>
    <name evidence="3" type="ORF">F4V44_04560</name>
</gene>
<keyword evidence="2" id="KW-0460">Magnesium</keyword>
<dbReference type="Proteomes" id="UP000326671">
    <property type="component" value="Unassembled WGS sequence"/>
</dbReference>
<dbReference type="SFLD" id="SFLDG01129">
    <property type="entry name" value="C1.5:_HAD__Beta-PGM__Phosphata"/>
    <property type="match status" value="1"/>
</dbReference>